<name>A0A1H2BVP5_9MICC</name>
<gene>
    <name evidence="2" type="ORF">SAMN04489743_4035</name>
</gene>
<evidence type="ECO:0000313" key="2">
    <source>
        <dbReference type="EMBL" id="SDT62420.1"/>
    </source>
</evidence>
<dbReference type="EMBL" id="LT629779">
    <property type="protein sequence ID" value="SDT62420.1"/>
    <property type="molecule type" value="Genomic_DNA"/>
</dbReference>
<dbReference type="Pfam" id="PF00480">
    <property type="entry name" value="ROK"/>
    <property type="match status" value="1"/>
</dbReference>
<dbReference type="AlphaFoldDB" id="A0A1H2BVP5"/>
<organism evidence="2 3">
    <name type="scientific">Pseudarthrobacter equi</name>
    <dbReference type="NCBI Taxonomy" id="728066"/>
    <lineage>
        <taxon>Bacteria</taxon>
        <taxon>Bacillati</taxon>
        <taxon>Actinomycetota</taxon>
        <taxon>Actinomycetes</taxon>
        <taxon>Micrococcales</taxon>
        <taxon>Micrococcaceae</taxon>
        <taxon>Pseudarthrobacter</taxon>
    </lineage>
</organism>
<evidence type="ECO:0000313" key="3">
    <source>
        <dbReference type="Proteomes" id="UP000198751"/>
    </source>
</evidence>
<dbReference type="InterPro" id="IPR036388">
    <property type="entry name" value="WH-like_DNA-bd_sf"/>
</dbReference>
<dbReference type="OrthoDB" id="37575at2"/>
<keyword evidence="2" id="KW-0808">Transferase</keyword>
<dbReference type="PANTHER" id="PTHR18964:SF149">
    <property type="entry name" value="BIFUNCTIONAL UDP-N-ACETYLGLUCOSAMINE 2-EPIMERASE_N-ACETYLMANNOSAMINE KINASE"/>
    <property type="match status" value="1"/>
</dbReference>
<comment type="similarity">
    <text evidence="1">Belongs to the ROK (NagC/XylR) family.</text>
</comment>
<evidence type="ECO:0000256" key="1">
    <source>
        <dbReference type="ARBA" id="ARBA00006479"/>
    </source>
</evidence>
<dbReference type="InterPro" id="IPR043129">
    <property type="entry name" value="ATPase_NBD"/>
</dbReference>
<keyword evidence="3" id="KW-1185">Reference proteome</keyword>
<dbReference type="RefSeq" id="WP_091723592.1">
    <property type="nucleotide sequence ID" value="NZ_LT629779.1"/>
</dbReference>
<protein>
    <submittedName>
        <fullName evidence="2">Sugar kinase of the NBD/HSP70 family, may contain an N-terminal HTH domain</fullName>
    </submittedName>
</protein>
<sequence length="402" mass="42299">MDGTTASSTQLLRQINSGALLRFALQEQVFTAGEAMGATGLTRATVLGVCDGLVDAGWLEEVTDGGESGPALKGRPARRYQLREAAGVVVGLDAGEGHLTTIVADLRGRELAKRRQSIDSHALGRAGRVAGAQELIRQALADAGCEAGDVLLTVVGVPAPVDADGRSPGAGEFWQLMNSGFDQYLEGAVTIENDANLAAIAEHAQEPSANVATLLSGERFGAGLIVDGRLLRGRRGGAGEMRFLDILSDSRLEPEEGTSDGFGALARKWARTLVRSYDGDTSLRRIPEEDITAEDVFQAAREGDPLARDIIARLGTRLARIAVVLSSLLDIERVVIAGGISRAIEPVMEHARTLLPANSGLPLPDLVASTFGAESVVHGAIESALTQFRSEPTAFLPRAARP</sequence>
<dbReference type="InterPro" id="IPR000600">
    <property type="entry name" value="ROK"/>
</dbReference>
<proteinExistence type="inferred from homology"/>
<keyword evidence="2" id="KW-0418">Kinase</keyword>
<dbReference type="PANTHER" id="PTHR18964">
    <property type="entry name" value="ROK (REPRESSOR, ORF, KINASE) FAMILY"/>
    <property type="match status" value="1"/>
</dbReference>
<dbReference type="Gene3D" id="3.30.420.40">
    <property type="match status" value="2"/>
</dbReference>
<dbReference type="GO" id="GO:0016301">
    <property type="term" value="F:kinase activity"/>
    <property type="evidence" value="ECO:0007669"/>
    <property type="project" value="UniProtKB-KW"/>
</dbReference>
<dbReference type="SUPFAM" id="SSF53067">
    <property type="entry name" value="Actin-like ATPase domain"/>
    <property type="match status" value="1"/>
</dbReference>
<reference evidence="3" key="1">
    <citation type="submission" date="2016-10" db="EMBL/GenBank/DDBJ databases">
        <authorList>
            <person name="Varghese N."/>
            <person name="Submissions S."/>
        </authorList>
    </citation>
    <scope>NUCLEOTIDE SEQUENCE [LARGE SCALE GENOMIC DNA]</scope>
    <source>
        <strain evidence="3">IMMIB L-1606</strain>
    </source>
</reference>
<dbReference type="Proteomes" id="UP000198751">
    <property type="component" value="Chromosome I"/>
</dbReference>
<accession>A0A1H2BVP5</accession>
<dbReference type="Gene3D" id="1.10.10.10">
    <property type="entry name" value="Winged helix-like DNA-binding domain superfamily/Winged helix DNA-binding domain"/>
    <property type="match status" value="1"/>
</dbReference>